<gene>
    <name evidence="1" type="ORF">J2S35_000209</name>
</gene>
<dbReference type="Gene3D" id="3.40.720.10">
    <property type="entry name" value="Alkaline Phosphatase, subunit A"/>
    <property type="match status" value="1"/>
</dbReference>
<dbReference type="InterPro" id="IPR017850">
    <property type="entry name" value="Alkaline_phosphatase_core_sf"/>
</dbReference>
<dbReference type="RefSeq" id="WP_309848859.1">
    <property type="nucleotide sequence ID" value="NZ_BAAAIU010000004.1"/>
</dbReference>
<dbReference type="InterPro" id="IPR002591">
    <property type="entry name" value="Phosphodiest/P_Trfase"/>
</dbReference>
<dbReference type="PANTHER" id="PTHR10151:SF120">
    <property type="entry name" value="BIS(5'-ADENOSYL)-TRIPHOSPHATASE"/>
    <property type="match status" value="1"/>
</dbReference>
<dbReference type="GO" id="GO:0016787">
    <property type="term" value="F:hydrolase activity"/>
    <property type="evidence" value="ECO:0007669"/>
    <property type="project" value="UniProtKB-ARBA"/>
</dbReference>
<evidence type="ECO:0000313" key="2">
    <source>
        <dbReference type="Proteomes" id="UP001247307"/>
    </source>
</evidence>
<reference evidence="1" key="1">
    <citation type="submission" date="2023-07" db="EMBL/GenBank/DDBJ databases">
        <title>Sequencing the genomes of 1000 actinobacteria strains.</title>
        <authorList>
            <person name="Klenk H.-P."/>
        </authorList>
    </citation>
    <scope>NUCLEOTIDE SEQUENCE</scope>
    <source>
        <strain evidence="1">DSM 13988</strain>
    </source>
</reference>
<accession>A0AAE3YD93</accession>
<keyword evidence="2" id="KW-1185">Reference proteome</keyword>
<dbReference type="SUPFAM" id="SSF53649">
    <property type="entry name" value="Alkaline phosphatase-like"/>
    <property type="match status" value="1"/>
</dbReference>
<protein>
    <recommendedName>
        <fullName evidence="3">Alkaline phosphatase family protein</fullName>
    </recommendedName>
</protein>
<proteinExistence type="predicted"/>
<comment type="caution">
    <text evidence="1">The sequence shown here is derived from an EMBL/GenBank/DDBJ whole genome shotgun (WGS) entry which is preliminary data.</text>
</comment>
<sequence>MTEPFPSPPKRASIADVLESAAASAGLEGAENRLGIARRRRVVVALVDGMGLSSLSAHAAHTPFLRSQADRRRPLASTFPSTTATALTSFGTGLRPGQHGITGYEMLAPEHPDGPRVVNQLGAWDARLDPREWQPHPSVFMRCDDDGLAAVTVSQDRFEGSGLTRAALGGGVFVAAKTSDERVAAAVKALREMKRGVVYVYWNEVDKAGHAHGVASDEYVAALEDVDFALKRLVAQAPEDTLVLVTADHGMIDVPAERRWDYSEHAALTRAFEFTAGEPRMVQLYWRAEVTEAEKAEALAAWAEYVGSLAWVVTRDEAIEAGWFGEVSPRVRPRIGDVLVAARAPLALYDGRRASAHAFEMVGQHGSVTGEEMGIPLFEIPAGGPRR</sequence>
<dbReference type="PANTHER" id="PTHR10151">
    <property type="entry name" value="ECTONUCLEOTIDE PYROPHOSPHATASE/PHOSPHODIESTERASE"/>
    <property type="match status" value="1"/>
</dbReference>
<dbReference type="Proteomes" id="UP001247307">
    <property type="component" value="Unassembled WGS sequence"/>
</dbReference>
<dbReference type="EMBL" id="JAVDUI010000001">
    <property type="protein sequence ID" value="MDR6891269.1"/>
    <property type="molecule type" value="Genomic_DNA"/>
</dbReference>
<evidence type="ECO:0008006" key="3">
    <source>
        <dbReference type="Google" id="ProtNLM"/>
    </source>
</evidence>
<name>A0AAE3YD93_9MICC</name>
<dbReference type="AlphaFoldDB" id="A0AAE3YD93"/>
<organism evidence="1 2">
    <name type="scientific">Falsarthrobacter nasiphocae</name>
    <dbReference type="NCBI Taxonomy" id="189863"/>
    <lineage>
        <taxon>Bacteria</taxon>
        <taxon>Bacillati</taxon>
        <taxon>Actinomycetota</taxon>
        <taxon>Actinomycetes</taxon>
        <taxon>Micrococcales</taxon>
        <taxon>Micrococcaceae</taxon>
        <taxon>Falsarthrobacter</taxon>
    </lineage>
</organism>
<evidence type="ECO:0000313" key="1">
    <source>
        <dbReference type="EMBL" id="MDR6891269.1"/>
    </source>
</evidence>
<dbReference type="Pfam" id="PF01663">
    <property type="entry name" value="Phosphodiest"/>
    <property type="match status" value="1"/>
</dbReference>